<comment type="caution">
    <text evidence="2">The sequence shown here is derived from an EMBL/GenBank/DDBJ whole genome shotgun (WGS) entry which is preliminary data.</text>
</comment>
<keyword evidence="1" id="KW-0732">Signal</keyword>
<evidence type="ECO:0000313" key="3">
    <source>
        <dbReference type="Proteomes" id="UP000266841"/>
    </source>
</evidence>
<sequence>MCLSCPAGLFLIVSPWVAAWCSPEKLACEVDGLVTEDFGGLVAEDMVMVLVSVALVEDVGHGMAWPYGAVT</sequence>
<protein>
    <recommendedName>
        <fullName evidence="4">Secreted protein</fullName>
    </recommendedName>
</protein>
<evidence type="ECO:0000313" key="2">
    <source>
        <dbReference type="EMBL" id="EJK49432.1"/>
    </source>
</evidence>
<dbReference type="AlphaFoldDB" id="K0RRW8"/>
<dbReference type="Proteomes" id="UP000266841">
    <property type="component" value="Unassembled WGS sequence"/>
</dbReference>
<accession>K0RRW8</accession>
<name>K0RRW8_THAOC</name>
<feature type="chain" id="PRO_5003837255" description="Secreted protein" evidence="1">
    <location>
        <begin position="22"/>
        <end position="71"/>
    </location>
</feature>
<gene>
    <name evidence="2" type="ORF">THAOC_31695</name>
</gene>
<feature type="signal peptide" evidence="1">
    <location>
        <begin position="1"/>
        <end position="21"/>
    </location>
</feature>
<evidence type="ECO:0008006" key="4">
    <source>
        <dbReference type="Google" id="ProtNLM"/>
    </source>
</evidence>
<proteinExistence type="predicted"/>
<organism evidence="2 3">
    <name type="scientific">Thalassiosira oceanica</name>
    <name type="common">Marine diatom</name>
    <dbReference type="NCBI Taxonomy" id="159749"/>
    <lineage>
        <taxon>Eukaryota</taxon>
        <taxon>Sar</taxon>
        <taxon>Stramenopiles</taxon>
        <taxon>Ochrophyta</taxon>
        <taxon>Bacillariophyta</taxon>
        <taxon>Coscinodiscophyceae</taxon>
        <taxon>Thalassiosirophycidae</taxon>
        <taxon>Thalassiosirales</taxon>
        <taxon>Thalassiosiraceae</taxon>
        <taxon>Thalassiosira</taxon>
    </lineage>
</organism>
<keyword evidence="3" id="KW-1185">Reference proteome</keyword>
<dbReference type="EMBL" id="AGNL01044810">
    <property type="protein sequence ID" value="EJK49432.1"/>
    <property type="molecule type" value="Genomic_DNA"/>
</dbReference>
<reference evidence="2 3" key="1">
    <citation type="journal article" date="2012" name="Genome Biol.">
        <title>Genome and low-iron response of an oceanic diatom adapted to chronic iron limitation.</title>
        <authorList>
            <person name="Lommer M."/>
            <person name="Specht M."/>
            <person name="Roy A.S."/>
            <person name="Kraemer L."/>
            <person name="Andreson R."/>
            <person name="Gutowska M.A."/>
            <person name="Wolf J."/>
            <person name="Bergner S.V."/>
            <person name="Schilhabel M.B."/>
            <person name="Klostermeier U.C."/>
            <person name="Beiko R.G."/>
            <person name="Rosenstiel P."/>
            <person name="Hippler M."/>
            <person name="Laroche J."/>
        </authorList>
    </citation>
    <scope>NUCLEOTIDE SEQUENCE [LARGE SCALE GENOMIC DNA]</scope>
    <source>
        <strain evidence="2 3">CCMP1005</strain>
    </source>
</reference>
<feature type="non-terminal residue" evidence="2">
    <location>
        <position position="71"/>
    </location>
</feature>
<evidence type="ECO:0000256" key="1">
    <source>
        <dbReference type="SAM" id="SignalP"/>
    </source>
</evidence>